<dbReference type="GO" id="GO:0046872">
    <property type="term" value="F:metal ion binding"/>
    <property type="evidence" value="ECO:0007669"/>
    <property type="project" value="UniProtKB-KW"/>
</dbReference>
<evidence type="ECO:0000256" key="3">
    <source>
        <dbReference type="SAM" id="MobiDB-lite"/>
    </source>
</evidence>
<name>A0A8H5U2S8_9HYPO</name>
<dbReference type="SMART" id="SM00384">
    <property type="entry name" value="AT_hook"/>
    <property type="match status" value="3"/>
</dbReference>
<dbReference type="InterPro" id="IPR017956">
    <property type="entry name" value="AT_hook_DNA-bd_motif"/>
</dbReference>
<feature type="compositionally biased region" description="Basic and acidic residues" evidence="3">
    <location>
        <begin position="403"/>
        <end position="415"/>
    </location>
</feature>
<feature type="compositionally biased region" description="Polar residues" evidence="3">
    <location>
        <begin position="582"/>
        <end position="594"/>
    </location>
</feature>
<dbReference type="CDD" id="cd00022">
    <property type="entry name" value="BIR"/>
    <property type="match status" value="2"/>
</dbReference>
<comment type="caution">
    <text evidence="4">The sequence shown here is derived from an EMBL/GenBank/DDBJ whole genome shotgun (WGS) entry which is preliminary data.</text>
</comment>
<dbReference type="SUPFAM" id="SSF57924">
    <property type="entry name" value="Inhibitor of apoptosis (IAP) repeat"/>
    <property type="match status" value="2"/>
</dbReference>
<dbReference type="InterPro" id="IPR001370">
    <property type="entry name" value="BIR_rpt"/>
</dbReference>
<dbReference type="GO" id="GO:0003677">
    <property type="term" value="F:DNA binding"/>
    <property type="evidence" value="ECO:0007669"/>
    <property type="project" value="InterPro"/>
</dbReference>
<dbReference type="PANTHER" id="PTHR46771">
    <property type="entry name" value="DETERIN"/>
    <property type="match status" value="1"/>
</dbReference>
<evidence type="ECO:0000313" key="4">
    <source>
        <dbReference type="EMBL" id="KAF5681656.1"/>
    </source>
</evidence>
<keyword evidence="5" id="KW-1185">Reference proteome</keyword>
<reference evidence="4 5" key="1">
    <citation type="submission" date="2020-05" db="EMBL/GenBank/DDBJ databases">
        <title>Identification and distribution of gene clusters putatively required for synthesis of sphingolipid metabolism inhibitors in phylogenetically diverse species of the filamentous fungus Fusarium.</title>
        <authorList>
            <person name="Kim H.-S."/>
            <person name="Busman M."/>
            <person name="Brown D.W."/>
            <person name="Divon H."/>
            <person name="Uhlig S."/>
            <person name="Proctor R.H."/>
        </authorList>
    </citation>
    <scope>NUCLEOTIDE SEQUENCE [LARGE SCALE GENOMIC DNA]</scope>
    <source>
        <strain evidence="4 5">NRRL 25311</strain>
    </source>
</reference>
<feature type="compositionally biased region" description="Basic and acidic residues" evidence="3">
    <location>
        <begin position="496"/>
        <end position="514"/>
    </location>
</feature>
<feature type="compositionally biased region" description="Polar residues" evidence="3">
    <location>
        <begin position="788"/>
        <end position="804"/>
    </location>
</feature>
<feature type="region of interest" description="Disordered" evidence="3">
    <location>
        <begin position="208"/>
        <end position="229"/>
    </location>
</feature>
<accession>A0A8H5U2S8</accession>
<dbReference type="EMBL" id="JAAOAK010000234">
    <property type="protein sequence ID" value="KAF5681656.1"/>
    <property type="molecule type" value="Genomic_DNA"/>
</dbReference>
<organism evidence="4 5">
    <name type="scientific">Fusarium denticulatum</name>
    <dbReference type="NCBI Taxonomy" id="48507"/>
    <lineage>
        <taxon>Eukaryota</taxon>
        <taxon>Fungi</taxon>
        <taxon>Dikarya</taxon>
        <taxon>Ascomycota</taxon>
        <taxon>Pezizomycotina</taxon>
        <taxon>Sordariomycetes</taxon>
        <taxon>Hypocreomycetidae</taxon>
        <taxon>Hypocreales</taxon>
        <taxon>Nectriaceae</taxon>
        <taxon>Fusarium</taxon>
        <taxon>Fusarium fujikuroi species complex</taxon>
    </lineage>
</organism>
<dbReference type="PROSITE" id="PS50143">
    <property type="entry name" value="BIR_REPEAT_2"/>
    <property type="match status" value="2"/>
</dbReference>
<feature type="compositionally biased region" description="Basic residues" evidence="3">
    <location>
        <begin position="261"/>
        <end position="277"/>
    </location>
</feature>
<gene>
    <name evidence="4" type="ORF">FDENT_8023</name>
</gene>
<dbReference type="Proteomes" id="UP000562682">
    <property type="component" value="Unassembled WGS sequence"/>
</dbReference>
<dbReference type="Pfam" id="PF00653">
    <property type="entry name" value="BIR"/>
    <property type="match status" value="2"/>
</dbReference>
<sequence length="920" mass="100349">MSFDDVTDQFITYESRLASFHKNSKKRGSTTSGRGTKALNWPHKSITPASLARAGLFFNPTPENPDNATCFLCHKGLDGWEANDDPLLEHLKHAPECGWAVVAAIEAEVGDYAQQDPDQPYMKDARKATFAGRWPHDSKKGWKCKTKQLVDAGWKYTPTEDSDDMATCTYCQLALDGWEPGDKPLDEHYNRSPGCPFFILLEEKQSTKKSSRSKAGRASKASRLSAQSVATVASEVTSINESTAAIEDSVLTTTSTTQGGKKTKARKATSKGRKTKAKKEAPVEDVEASIEEEEAPITKPARGQKRDSAAVEDASSMAMSPPGKKRATRKGTNASVNESTLQHDESVDVTEVSVSKKGGKKKTTRKASAKSSRTVSSGSATSAVVTTGYEATPGTFPDDDEIERQLEADLERQLTEDEEITADSDSERRQSKKEKGEKAAKAEKHEYSRAYAMLNPEPVEPNEDDVDDELRALQAEMEVDEEPAPQHEPQPEPEVEPEHVPEPEPEPEHQELHIPKKGRKAGTRKASKPSKSKKAMAAPEPVEEDEVEPEKAQLQEHEMPEEEVTQPEAETQVDETVHGDSLVSTDTVVKKSNNSRLSTGSRGRGRPSKASLASRASANDLELVEAPEEATPEPAEEQPTKRPRGRPSKASLASRPSAGPDESQVSEAAPKRGRGRPSKKSLEARKSMEAAASQESTQPFTQPVEERMQEDVEVYASEEQKDERPPSSRVVSFESAQASPAQQPMPSSPPASAAHLANPPSTPGRIISPAPSARQAAISPSQSPQSSDAENQPPSSRLTTSSNPKRVALAPVNSTPTRSSPSRRNVIAGLRSTAPWTELDLDAVFGTPRVNTDKENGVERYLKQGQTLTSPEKQMTVQEWIYYNASEAEKKLKYECESIVNRFESEGSKAMRVLEGLVVE</sequence>
<dbReference type="PRINTS" id="PR00929">
    <property type="entry name" value="ATHOOK"/>
</dbReference>
<dbReference type="SMART" id="SM00238">
    <property type="entry name" value="BIR"/>
    <property type="match status" value="2"/>
</dbReference>
<feature type="compositionally biased region" description="Basic residues" evidence="3">
    <location>
        <begin position="515"/>
        <end position="534"/>
    </location>
</feature>
<feature type="compositionally biased region" description="Basic residues" evidence="3">
    <location>
        <begin position="208"/>
        <end position="217"/>
    </location>
</feature>
<evidence type="ECO:0000313" key="5">
    <source>
        <dbReference type="Proteomes" id="UP000562682"/>
    </source>
</evidence>
<proteinExistence type="predicted"/>
<feature type="compositionally biased region" description="Basic and acidic residues" evidence="3">
    <location>
        <begin position="425"/>
        <end position="448"/>
    </location>
</feature>
<feature type="compositionally biased region" description="Low complexity" evidence="3">
    <location>
        <begin position="369"/>
        <end position="388"/>
    </location>
</feature>
<feature type="compositionally biased region" description="Low complexity" evidence="3">
    <location>
        <begin position="766"/>
        <end position="787"/>
    </location>
</feature>
<dbReference type="Gene3D" id="1.10.1170.10">
    <property type="entry name" value="Inhibitor Of Apoptosis Protein (2mihbC-IAP-1), Chain A"/>
    <property type="match status" value="2"/>
</dbReference>
<feature type="compositionally biased region" description="Acidic residues" evidence="3">
    <location>
        <begin position="622"/>
        <end position="636"/>
    </location>
</feature>
<feature type="compositionally biased region" description="Polar residues" evidence="3">
    <location>
        <begin position="330"/>
        <end position="340"/>
    </location>
</feature>
<feature type="compositionally biased region" description="Acidic residues" evidence="3">
    <location>
        <begin position="283"/>
        <end position="295"/>
    </location>
</feature>
<dbReference type="PANTHER" id="PTHR46771:SF5">
    <property type="entry name" value="DETERIN"/>
    <property type="match status" value="1"/>
</dbReference>
<feature type="region of interest" description="Disordered" evidence="3">
    <location>
        <begin position="22"/>
        <end position="41"/>
    </location>
</feature>
<protein>
    <recommendedName>
        <fullName evidence="6">Protein bir1</fullName>
    </recommendedName>
</protein>
<feature type="compositionally biased region" description="Basic residues" evidence="3">
    <location>
        <begin position="357"/>
        <end position="368"/>
    </location>
</feature>
<dbReference type="Pfam" id="PF02178">
    <property type="entry name" value="AT_hook"/>
    <property type="match status" value="3"/>
</dbReference>
<evidence type="ECO:0008006" key="6">
    <source>
        <dbReference type="Google" id="ProtNLM"/>
    </source>
</evidence>
<feature type="compositionally biased region" description="Low complexity" evidence="3">
    <location>
        <begin position="811"/>
        <end position="825"/>
    </location>
</feature>
<evidence type="ECO:0000256" key="2">
    <source>
        <dbReference type="ARBA" id="ARBA00022833"/>
    </source>
</evidence>
<keyword evidence="1" id="KW-0479">Metal-binding</keyword>
<feature type="compositionally biased region" description="Low complexity" evidence="3">
    <location>
        <begin position="732"/>
        <end position="759"/>
    </location>
</feature>
<keyword evidence="2" id="KW-0862">Zinc</keyword>
<dbReference type="AlphaFoldDB" id="A0A8H5U2S8"/>
<evidence type="ECO:0000256" key="1">
    <source>
        <dbReference type="ARBA" id="ARBA00022723"/>
    </source>
</evidence>
<feature type="compositionally biased region" description="Basic and acidic residues" evidence="3">
    <location>
        <begin position="549"/>
        <end position="558"/>
    </location>
</feature>
<dbReference type="InterPro" id="IPR051190">
    <property type="entry name" value="Baculoviral_IAP"/>
</dbReference>
<feature type="region of interest" description="Disordered" evidence="3">
    <location>
        <begin position="252"/>
        <end position="825"/>
    </location>
</feature>